<reference evidence="2 3" key="1">
    <citation type="submission" date="2023-10" db="EMBL/GenBank/DDBJ databases">
        <authorList>
            <person name="Wang X.X."/>
        </authorList>
    </citation>
    <scope>NUCLEOTIDE SEQUENCE [LARGE SCALE GENOMIC DNA]</scope>
    <source>
        <strain evidence="2 3">NBRC 12816</strain>
    </source>
</reference>
<dbReference type="Proteomes" id="UP001278571">
    <property type="component" value="Unassembled WGS sequence"/>
</dbReference>
<organism evidence="2 3">
    <name type="scientific">Streptomyces roseolus</name>
    <dbReference type="NCBI Taxonomy" id="67358"/>
    <lineage>
        <taxon>Bacteria</taxon>
        <taxon>Bacillati</taxon>
        <taxon>Actinomycetota</taxon>
        <taxon>Actinomycetes</taxon>
        <taxon>Kitasatosporales</taxon>
        <taxon>Streptomycetaceae</taxon>
        <taxon>Streptomyces</taxon>
    </lineage>
</organism>
<proteinExistence type="predicted"/>
<dbReference type="EMBL" id="JAWJZF010000531">
    <property type="protein sequence ID" value="MDX2297687.1"/>
    <property type="molecule type" value="Genomic_DNA"/>
</dbReference>
<sequence>MDGIAQHGRRHDGLPGCRRPDRGVGFHVPPYRLDRIGGRPGAQHPHAVEDLDHPAVQCEADVHKAQAGAAPVQCEPVVDVQDGELPQRLEGLDVPPLAQPRAHGRTGHAVTGENGGQGAEQRPDSAQVFESTTAQAREEDSWGVAQHVAETDHHGHAEVANRVLERGIFRGGAACPAGGAERGAGQRSQEQPQEQEDSGLIGEVRVEVHRVRGAPVKVR</sequence>
<feature type="region of interest" description="Disordered" evidence="1">
    <location>
        <begin position="172"/>
        <end position="206"/>
    </location>
</feature>
<accession>A0ABU4KJ07</accession>
<comment type="caution">
    <text evidence="2">The sequence shown here is derived from an EMBL/GenBank/DDBJ whole genome shotgun (WGS) entry which is preliminary data.</text>
</comment>
<evidence type="ECO:0000256" key="1">
    <source>
        <dbReference type="SAM" id="MobiDB-lite"/>
    </source>
</evidence>
<evidence type="ECO:0000313" key="2">
    <source>
        <dbReference type="EMBL" id="MDX2297687.1"/>
    </source>
</evidence>
<protein>
    <submittedName>
        <fullName evidence="2">Uncharacterized protein</fullName>
    </submittedName>
</protein>
<feature type="region of interest" description="Disordered" evidence="1">
    <location>
        <begin position="94"/>
        <end position="143"/>
    </location>
</feature>
<name>A0ABU4KJ07_9ACTN</name>
<gene>
    <name evidence="2" type="ORF">R2363_36615</name>
</gene>
<feature type="region of interest" description="Disordered" evidence="1">
    <location>
        <begin position="1"/>
        <end position="44"/>
    </location>
</feature>
<keyword evidence="3" id="KW-1185">Reference proteome</keyword>
<evidence type="ECO:0000313" key="3">
    <source>
        <dbReference type="Proteomes" id="UP001278571"/>
    </source>
</evidence>